<feature type="non-terminal residue" evidence="1">
    <location>
        <position position="1"/>
    </location>
</feature>
<dbReference type="EMBL" id="CAJVPT010006138">
    <property type="protein sequence ID" value="CAG8528056.1"/>
    <property type="molecule type" value="Genomic_DNA"/>
</dbReference>
<reference evidence="1" key="1">
    <citation type="submission" date="2021-06" db="EMBL/GenBank/DDBJ databases">
        <authorList>
            <person name="Kallberg Y."/>
            <person name="Tangrot J."/>
            <person name="Rosling A."/>
        </authorList>
    </citation>
    <scope>NUCLEOTIDE SEQUENCE</scope>
    <source>
        <strain evidence="1">CL356</strain>
    </source>
</reference>
<dbReference type="Proteomes" id="UP000789525">
    <property type="component" value="Unassembled WGS sequence"/>
</dbReference>
<comment type="caution">
    <text evidence="1">The sequence shown here is derived from an EMBL/GenBank/DDBJ whole genome shotgun (WGS) entry which is preliminary data.</text>
</comment>
<name>A0ACA9LIU9_9GLOM</name>
<keyword evidence="2" id="KW-1185">Reference proteome</keyword>
<evidence type="ECO:0000313" key="2">
    <source>
        <dbReference type="Proteomes" id="UP000789525"/>
    </source>
</evidence>
<accession>A0ACA9LIU9</accession>
<protein>
    <submittedName>
        <fullName evidence="1">15663_t:CDS:1</fullName>
    </submittedName>
</protein>
<sequence>KFAPNFLIRTTLSTLPHMNNFFNMWNTLGLSSRSASSSADDDSESSDHDYTFSLGRGFIHKEIYANSLWNIQNRTGAHIDAMVALEKADWDFRYEDTIYPVEAYVGDEDDNVPLQAWLYMSNRMSNVKLNTIKGGSHYLLYRMDFMEDLFTNVEKTVNTKSGVNINII</sequence>
<organism evidence="1 2">
    <name type="scientific">Acaulospora colombiana</name>
    <dbReference type="NCBI Taxonomy" id="27376"/>
    <lineage>
        <taxon>Eukaryota</taxon>
        <taxon>Fungi</taxon>
        <taxon>Fungi incertae sedis</taxon>
        <taxon>Mucoromycota</taxon>
        <taxon>Glomeromycotina</taxon>
        <taxon>Glomeromycetes</taxon>
        <taxon>Diversisporales</taxon>
        <taxon>Acaulosporaceae</taxon>
        <taxon>Acaulospora</taxon>
    </lineage>
</organism>
<evidence type="ECO:0000313" key="1">
    <source>
        <dbReference type="EMBL" id="CAG8528056.1"/>
    </source>
</evidence>
<proteinExistence type="predicted"/>
<gene>
    <name evidence="1" type="ORF">ACOLOM_LOCUS3956</name>
</gene>